<gene>
    <name evidence="1" type="ORF">MAR_017350</name>
</gene>
<evidence type="ECO:0000313" key="1">
    <source>
        <dbReference type="EMBL" id="WAR07392.1"/>
    </source>
</evidence>
<sequence>MVDTDHQFMNDIPTNVGAVRNCCILCVSFVAKYIHINPALYANINNMHTSILNIIITGNCLYIHLHHVKNKILTFRSDVYLDNVDVQFGPRAEFIEWVLDRKLKYFPPNNI</sequence>
<accession>A0ABY7EF12</accession>
<dbReference type="EMBL" id="CP111017">
    <property type="protein sequence ID" value="WAR07392.1"/>
    <property type="molecule type" value="Genomic_DNA"/>
</dbReference>
<keyword evidence="2" id="KW-1185">Reference proteome</keyword>
<proteinExistence type="predicted"/>
<evidence type="ECO:0000313" key="2">
    <source>
        <dbReference type="Proteomes" id="UP001164746"/>
    </source>
</evidence>
<dbReference type="Proteomes" id="UP001164746">
    <property type="component" value="Chromosome 6"/>
</dbReference>
<reference evidence="1" key="1">
    <citation type="submission" date="2022-11" db="EMBL/GenBank/DDBJ databases">
        <title>Centuries of genome instability and evolution in soft-shell clam transmissible cancer (bioRxiv).</title>
        <authorList>
            <person name="Hart S.F.M."/>
            <person name="Yonemitsu M.A."/>
            <person name="Giersch R.M."/>
            <person name="Beal B.F."/>
            <person name="Arriagada G."/>
            <person name="Davis B.W."/>
            <person name="Ostrander E.A."/>
            <person name="Goff S.P."/>
            <person name="Metzger M.J."/>
        </authorList>
    </citation>
    <scope>NUCLEOTIDE SEQUENCE</scope>
    <source>
        <strain evidence="1">MELC-2E11</strain>
        <tissue evidence="1">Siphon/mantle</tissue>
    </source>
</reference>
<name>A0ABY7EF12_MYAAR</name>
<organism evidence="1 2">
    <name type="scientific">Mya arenaria</name>
    <name type="common">Soft-shell clam</name>
    <dbReference type="NCBI Taxonomy" id="6604"/>
    <lineage>
        <taxon>Eukaryota</taxon>
        <taxon>Metazoa</taxon>
        <taxon>Spiralia</taxon>
        <taxon>Lophotrochozoa</taxon>
        <taxon>Mollusca</taxon>
        <taxon>Bivalvia</taxon>
        <taxon>Autobranchia</taxon>
        <taxon>Heteroconchia</taxon>
        <taxon>Euheterodonta</taxon>
        <taxon>Imparidentia</taxon>
        <taxon>Neoheterodontei</taxon>
        <taxon>Myida</taxon>
        <taxon>Myoidea</taxon>
        <taxon>Myidae</taxon>
        <taxon>Mya</taxon>
    </lineage>
</organism>
<protein>
    <submittedName>
        <fullName evidence="1">Uncharacterized protein</fullName>
    </submittedName>
</protein>